<dbReference type="SUPFAM" id="SSF51735">
    <property type="entry name" value="NAD(P)-binding Rossmann-fold domains"/>
    <property type="match status" value="1"/>
</dbReference>
<accession>A0ABV5ISM1</accession>
<dbReference type="EMBL" id="JBHMEI010000044">
    <property type="protein sequence ID" value="MFB9207063.1"/>
    <property type="molecule type" value="Genomic_DNA"/>
</dbReference>
<reference evidence="3 4" key="1">
    <citation type="submission" date="2024-09" db="EMBL/GenBank/DDBJ databases">
        <authorList>
            <person name="Sun Q."/>
            <person name="Mori K."/>
        </authorList>
    </citation>
    <scope>NUCLEOTIDE SEQUENCE [LARGE SCALE GENOMIC DNA]</scope>
    <source>
        <strain evidence="3 4">CCM 3426</strain>
    </source>
</reference>
<dbReference type="PANTHER" id="PTHR43000">
    <property type="entry name" value="DTDP-D-GLUCOSE 4,6-DEHYDRATASE-RELATED"/>
    <property type="match status" value="1"/>
</dbReference>
<comment type="similarity">
    <text evidence="1">Belongs to the NAD(P)-dependent epimerase/dehydratase family.</text>
</comment>
<dbReference type="Gene3D" id="3.40.50.720">
    <property type="entry name" value="NAD(P)-binding Rossmann-like Domain"/>
    <property type="match status" value="1"/>
</dbReference>
<evidence type="ECO:0000259" key="2">
    <source>
        <dbReference type="Pfam" id="PF01370"/>
    </source>
</evidence>
<name>A0ABV5ISM1_9ACTN</name>
<proteinExistence type="inferred from homology"/>
<organism evidence="3 4">
    <name type="scientific">Nonomuraea spiralis</name>
    <dbReference type="NCBI Taxonomy" id="46182"/>
    <lineage>
        <taxon>Bacteria</taxon>
        <taxon>Bacillati</taxon>
        <taxon>Actinomycetota</taxon>
        <taxon>Actinomycetes</taxon>
        <taxon>Streptosporangiales</taxon>
        <taxon>Streptosporangiaceae</taxon>
        <taxon>Nonomuraea</taxon>
    </lineage>
</organism>
<dbReference type="InterPro" id="IPR036291">
    <property type="entry name" value="NAD(P)-bd_dom_sf"/>
</dbReference>
<evidence type="ECO:0000313" key="3">
    <source>
        <dbReference type="EMBL" id="MFB9207063.1"/>
    </source>
</evidence>
<sequence>MILVTGGLGMIGAHTARALTDLGHEVVVTAHRRAEVPSFLAGRVTVETLDVTDRDAFLALADRHDIGDIVHLAGGIPGEDPVGFLRTETTGLLNALDAARAWGVRRFAVASSLGVYAGRPETRRHEELALPAANLPHLIVAFKKAVEPLTTHGLQGSGVQPVVLRIGSVWGPLMDPESPFNHVPPYISAVLRGERPRPLHADDGGDGCYAPDAGRAIALLTTAPALRHDTYNVSSGRPFTNGELADAVRAVVPGPRPDLLPELLPGRQYGPGGNPYLDITRLARDTGFTPAFDLAGAVADYVAWRAGNPR</sequence>
<dbReference type="InterPro" id="IPR001509">
    <property type="entry name" value="Epimerase_deHydtase"/>
</dbReference>
<feature type="domain" description="NAD-dependent epimerase/dehydratase" evidence="2">
    <location>
        <begin position="2"/>
        <end position="233"/>
    </location>
</feature>
<keyword evidence="4" id="KW-1185">Reference proteome</keyword>
<evidence type="ECO:0000256" key="1">
    <source>
        <dbReference type="ARBA" id="ARBA00007637"/>
    </source>
</evidence>
<evidence type="ECO:0000313" key="4">
    <source>
        <dbReference type="Proteomes" id="UP001589647"/>
    </source>
</evidence>
<dbReference type="RefSeq" id="WP_189650431.1">
    <property type="nucleotide sequence ID" value="NZ_BMRC01000013.1"/>
</dbReference>
<gene>
    <name evidence="3" type="ORF">ACFFV7_38135</name>
</gene>
<dbReference type="Pfam" id="PF01370">
    <property type="entry name" value="Epimerase"/>
    <property type="match status" value="1"/>
</dbReference>
<dbReference type="Proteomes" id="UP001589647">
    <property type="component" value="Unassembled WGS sequence"/>
</dbReference>
<protein>
    <submittedName>
        <fullName evidence="3">NAD-dependent epimerase/dehydratase family protein</fullName>
    </submittedName>
</protein>
<comment type="caution">
    <text evidence="3">The sequence shown here is derived from an EMBL/GenBank/DDBJ whole genome shotgun (WGS) entry which is preliminary data.</text>
</comment>